<protein>
    <submittedName>
        <fullName evidence="1">Uncharacterized protein</fullName>
    </submittedName>
</protein>
<reference evidence="1 2" key="1">
    <citation type="submission" date="2022-03" db="EMBL/GenBank/DDBJ databases">
        <authorList>
            <person name="Nunn A."/>
            <person name="Chopra R."/>
            <person name="Nunn A."/>
            <person name="Contreras Garrido A."/>
        </authorList>
    </citation>
    <scope>NUCLEOTIDE SEQUENCE [LARGE SCALE GENOMIC DNA]</scope>
</reference>
<proteinExistence type="predicted"/>
<sequence>MPMASRNALLKYLRINVTPSLQSSSIASHQWASPFYVLLSRFSEEVRGSLLDKSKVELSKVK</sequence>
<evidence type="ECO:0000313" key="2">
    <source>
        <dbReference type="Proteomes" id="UP000836841"/>
    </source>
</evidence>
<evidence type="ECO:0000313" key="1">
    <source>
        <dbReference type="EMBL" id="CAH2079546.1"/>
    </source>
</evidence>
<gene>
    <name evidence="1" type="ORF">TAV2_LOCUS23405</name>
</gene>
<organism evidence="1 2">
    <name type="scientific">Thlaspi arvense</name>
    <name type="common">Field penny-cress</name>
    <dbReference type="NCBI Taxonomy" id="13288"/>
    <lineage>
        <taxon>Eukaryota</taxon>
        <taxon>Viridiplantae</taxon>
        <taxon>Streptophyta</taxon>
        <taxon>Embryophyta</taxon>
        <taxon>Tracheophyta</taxon>
        <taxon>Spermatophyta</taxon>
        <taxon>Magnoliopsida</taxon>
        <taxon>eudicotyledons</taxon>
        <taxon>Gunneridae</taxon>
        <taxon>Pentapetalae</taxon>
        <taxon>rosids</taxon>
        <taxon>malvids</taxon>
        <taxon>Brassicales</taxon>
        <taxon>Brassicaceae</taxon>
        <taxon>Thlaspideae</taxon>
        <taxon>Thlaspi</taxon>
    </lineage>
</organism>
<dbReference type="AlphaFoldDB" id="A0AAU9T5R9"/>
<dbReference type="Proteomes" id="UP000836841">
    <property type="component" value="Chromosome 7"/>
</dbReference>
<accession>A0AAU9T5R9</accession>
<dbReference type="EMBL" id="OU466863">
    <property type="protein sequence ID" value="CAH2079546.1"/>
    <property type="molecule type" value="Genomic_DNA"/>
</dbReference>
<keyword evidence="2" id="KW-1185">Reference proteome</keyword>
<name>A0AAU9T5R9_THLAR</name>